<gene>
    <name evidence="3" type="ORF">SSE37_06534</name>
</gene>
<organism evidence="3 4">
    <name type="scientific">Sagittula stellata (strain ATCC 700073 / DSM 11524 / E-37)</name>
    <dbReference type="NCBI Taxonomy" id="388399"/>
    <lineage>
        <taxon>Bacteria</taxon>
        <taxon>Pseudomonadati</taxon>
        <taxon>Pseudomonadota</taxon>
        <taxon>Alphaproteobacteria</taxon>
        <taxon>Rhodobacterales</taxon>
        <taxon>Roseobacteraceae</taxon>
        <taxon>Sagittula</taxon>
    </lineage>
</organism>
<feature type="signal peptide" evidence="2">
    <location>
        <begin position="1"/>
        <end position="29"/>
    </location>
</feature>
<sequence>MFDFQRNSMKNPALLLSLIAALAAAPAYAQTTDTAGPADAPAAETDQEQPSSPSVGGDLDLGTGDEPAQQQQPQPYIKETFSDWALQCIKVPQREDEICQMYQLLNDGQGASVAEVSIFRLQNGGQAVAGGTFIVPLETLLTQKLTVTVDGGSARKYDFSFCAQIGCYARVGFTAEDIARFKAGAKAQVTIVPALAPDQKVTVDMSLAGFTAAFDAAQEYAQ</sequence>
<dbReference type="InterPro" id="IPR038696">
    <property type="entry name" value="IalB_sf"/>
</dbReference>
<dbReference type="AlphaFoldDB" id="A3K6C2"/>
<feature type="compositionally biased region" description="Low complexity" evidence="1">
    <location>
        <begin position="32"/>
        <end position="44"/>
    </location>
</feature>
<comment type="caution">
    <text evidence="3">The sequence shown here is derived from an EMBL/GenBank/DDBJ whole genome shotgun (WGS) entry which is preliminary data.</text>
</comment>
<accession>A3K6C2</accession>
<dbReference type="eggNOG" id="COG5342">
    <property type="taxonomic scope" value="Bacteria"/>
</dbReference>
<feature type="region of interest" description="Disordered" evidence="1">
    <location>
        <begin position="32"/>
        <end position="74"/>
    </location>
</feature>
<evidence type="ECO:0000256" key="2">
    <source>
        <dbReference type="SAM" id="SignalP"/>
    </source>
</evidence>
<reference evidence="3 4" key="1">
    <citation type="submission" date="2006-06" db="EMBL/GenBank/DDBJ databases">
        <authorList>
            <person name="Moran M.A."/>
            <person name="Ferriera S."/>
            <person name="Johnson J."/>
            <person name="Kravitz S."/>
            <person name="Beeson K."/>
            <person name="Sutton G."/>
            <person name="Rogers Y.-H."/>
            <person name="Friedman R."/>
            <person name="Frazier M."/>
            <person name="Venter J.C."/>
        </authorList>
    </citation>
    <scope>NUCLEOTIDE SEQUENCE [LARGE SCALE GENOMIC DNA]</scope>
    <source>
        <strain evidence="3 4">E-37</strain>
    </source>
</reference>
<feature type="chain" id="PRO_5002654442" evidence="2">
    <location>
        <begin position="30"/>
        <end position="222"/>
    </location>
</feature>
<dbReference type="Pfam" id="PF06776">
    <property type="entry name" value="IalB"/>
    <property type="match status" value="1"/>
</dbReference>
<keyword evidence="4" id="KW-1185">Reference proteome</keyword>
<dbReference type="InterPro" id="IPR010642">
    <property type="entry name" value="Invasion_prot_B"/>
</dbReference>
<dbReference type="Proteomes" id="UP000005713">
    <property type="component" value="Unassembled WGS sequence"/>
</dbReference>
<dbReference type="Gene3D" id="2.60.40.1880">
    <property type="entry name" value="Invasion associated locus B (IalB) protein"/>
    <property type="match status" value="1"/>
</dbReference>
<evidence type="ECO:0000313" key="4">
    <source>
        <dbReference type="Proteomes" id="UP000005713"/>
    </source>
</evidence>
<keyword evidence="2" id="KW-0732">Signal</keyword>
<evidence type="ECO:0000256" key="1">
    <source>
        <dbReference type="SAM" id="MobiDB-lite"/>
    </source>
</evidence>
<proteinExistence type="predicted"/>
<dbReference type="EMBL" id="AAYA01000010">
    <property type="protein sequence ID" value="EBA07272.1"/>
    <property type="molecule type" value="Genomic_DNA"/>
</dbReference>
<name>A3K6C2_SAGS3</name>
<evidence type="ECO:0000313" key="3">
    <source>
        <dbReference type="EMBL" id="EBA07272.1"/>
    </source>
</evidence>
<protein>
    <submittedName>
        <fullName evidence="3">Invasion associated family protein</fullName>
    </submittedName>
</protein>